<dbReference type="GO" id="GO:0003723">
    <property type="term" value="F:RNA binding"/>
    <property type="evidence" value="ECO:0007669"/>
    <property type="project" value="UniProtKB-UniRule"/>
</dbReference>
<feature type="region of interest" description="Disordered" evidence="7">
    <location>
        <begin position="57"/>
        <end position="76"/>
    </location>
</feature>
<comment type="caution">
    <text evidence="9">The sequence shown here is derived from an EMBL/GenBank/DDBJ whole genome shotgun (WGS) entry which is preliminary data.</text>
</comment>
<dbReference type="PANTHER" id="PTHR12826:SF15">
    <property type="entry name" value="RIBONUCLEASE Y"/>
    <property type="match status" value="1"/>
</dbReference>
<keyword evidence="4 5" id="KW-0694">RNA-binding</keyword>
<dbReference type="Pfam" id="PF01966">
    <property type="entry name" value="HD"/>
    <property type="match status" value="1"/>
</dbReference>
<proteinExistence type="inferred from homology"/>
<dbReference type="PROSITE" id="PS50084">
    <property type="entry name" value="KH_TYPE_1"/>
    <property type="match status" value="1"/>
</dbReference>
<dbReference type="InterPro" id="IPR004087">
    <property type="entry name" value="KH_dom"/>
</dbReference>
<keyword evidence="2 5" id="KW-0255">Endonuclease</keyword>
<organism evidence="9 10">
    <name type="scientific">Candidatus Nomurabacteria bacterium RIFCSPLOWO2_02_FULL_40_67</name>
    <dbReference type="NCBI Taxonomy" id="1801787"/>
    <lineage>
        <taxon>Bacteria</taxon>
        <taxon>Candidatus Nomuraibacteriota</taxon>
    </lineage>
</organism>
<gene>
    <name evidence="5" type="primary">rny</name>
    <name evidence="9" type="ORF">A3I23_01565</name>
</gene>
<evidence type="ECO:0000256" key="4">
    <source>
        <dbReference type="ARBA" id="ARBA00022884"/>
    </source>
</evidence>
<dbReference type="AlphaFoldDB" id="A0A1F6Y3L9"/>
<feature type="domain" description="HD" evidence="8">
    <location>
        <begin position="326"/>
        <end position="419"/>
    </location>
</feature>
<evidence type="ECO:0000256" key="6">
    <source>
        <dbReference type="NCBIfam" id="TIGR03319"/>
    </source>
</evidence>
<name>A0A1F6Y3L9_9BACT</name>
<dbReference type="InterPro" id="IPR004088">
    <property type="entry name" value="KH_dom_type_1"/>
</dbReference>
<evidence type="ECO:0000313" key="9">
    <source>
        <dbReference type="EMBL" id="OGJ00932.1"/>
    </source>
</evidence>
<dbReference type="GO" id="GO:0005886">
    <property type="term" value="C:plasma membrane"/>
    <property type="evidence" value="ECO:0007669"/>
    <property type="project" value="UniProtKB-SubCell"/>
</dbReference>
<feature type="transmembrane region" description="Helical" evidence="5">
    <location>
        <begin position="6"/>
        <end position="25"/>
    </location>
</feature>
<dbReference type="GO" id="GO:0006402">
    <property type="term" value="P:mRNA catabolic process"/>
    <property type="evidence" value="ECO:0007669"/>
    <property type="project" value="UniProtKB-UniRule"/>
</dbReference>
<keyword evidence="5" id="KW-1003">Cell membrane</keyword>
<keyword evidence="5" id="KW-0472">Membrane</keyword>
<dbReference type="InterPro" id="IPR006675">
    <property type="entry name" value="HDIG_dom"/>
</dbReference>
<dbReference type="InterPro" id="IPR036612">
    <property type="entry name" value="KH_dom_type_1_sf"/>
</dbReference>
<dbReference type="EMBL" id="MFVL01000025">
    <property type="protein sequence ID" value="OGJ00932.1"/>
    <property type="molecule type" value="Genomic_DNA"/>
</dbReference>
<dbReference type="InterPro" id="IPR006674">
    <property type="entry name" value="HD_domain"/>
</dbReference>
<dbReference type="Gene3D" id="3.30.1370.10">
    <property type="entry name" value="K Homology domain, type 1"/>
    <property type="match status" value="1"/>
</dbReference>
<dbReference type="CDD" id="cd22431">
    <property type="entry name" value="KH-I_RNaseY"/>
    <property type="match status" value="1"/>
</dbReference>
<comment type="function">
    <text evidence="5">Endoribonuclease that initiates mRNA decay.</text>
</comment>
<comment type="subcellular location">
    <subcellularLocation>
        <location evidence="5">Cell membrane</location>
        <topology evidence="5">Single-pass membrane protein</topology>
    </subcellularLocation>
</comment>
<evidence type="ECO:0000256" key="3">
    <source>
        <dbReference type="ARBA" id="ARBA00022801"/>
    </source>
</evidence>
<dbReference type="NCBIfam" id="TIGR00277">
    <property type="entry name" value="HDIG"/>
    <property type="match status" value="1"/>
</dbReference>
<dbReference type="HAMAP" id="MF_00335">
    <property type="entry name" value="RNase_Y"/>
    <property type="match status" value="1"/>
</dbReference>
<reference evidence="9 10" key="1">
    <citation type="journal article" date="2016" name="Nat. Commun.">
        <title>Thousands of microbial genomes shed light on interconnected biogeochemical processes in an aquifer system.</title>
        <authorList>
            <person name="Anantharaman K."/>
            <person name="Brown C.T."/>
            <person name="Hug L.A."/>
            <person name="Sharon I."/>
            <person name="Castelle C.J."/>
            <person name="Probst A.J."/>
            <person name="Thomas B.C."/>
            <person name="Singh A."/>
            <person name="Wilkins M.J."/>
            <person name="Karaoz U."/>
            <person name="Brodie E.L."/>
            <person name="Williams K.H."/>
            <person name="Hubbard S.S."/>
            <person name="Banfield J.F."/>
        </authorList>
    </citation>
    <scope>NUCLEOTIDE SEQUENCE [LARGE SCALE GENOMIC DNA]</scope>
</reference>
<comment type="similarity">
    <text evidence="5">Belongs to the RNase Y family.</text>
</comment>
<keyword evidence="5" id="KW-1133">Transmembrane helix</keyword>
<dbReference type="SMART" id="SM00322">
    <property type="entry name" value="KH"/>
    <property type="match status" value="1"/>
</dbReference>
<dbReference type="SUPFAM" id="SSF54791">
    <property type="entry name" value="Eukaryotic type KH-domain (KH-domain type I)"/>
    <property type="match status" value="1"/>
</dbReference>
<dbReference type="InterPro" id="IPR003607">
    <property type="entry name" value="HD/PDEase_dom"/>
</dbReference>
<dbReference type="NCBIfam" id="TIGR03319">
    <property type="entry name" value="RNase_Y"/>
    <property type="match status" value="1"/>
</dbReference>
<evidence type="ECO:0000256" key="7">
    <source>
        <dbReference type="SAM" id="MobiDB-lite"/>
    </source>
</evidence>
<dbReference type="InterPro" id="IPR017705">
    <property type="entry name" value="Ribonuclease_Y"/>
</dbReference>
<dbReference type="Gene3D" id="1.10.3210.10">
    <property type="entry name" value="Hypothetical protein af1432"/>
    <property type="match status" value="1"/>
</dbReference>
<protein>
    <recommendedName>
        <fullName evidence="5 6">Ribonuclease Y</fullName>
        <shortName evidence="5">RNase Y</shortName>
        <ecNumber evidence="5 6">3.1.-.-</ecNumber>
    </recommendedName>
</protein>
<keyword evidence="5" id="KW-0812">Transmembrane</keyword>
<dbReference type="PANTHER" id="PTHR12826">
    <property type="entry name" value="RIBONUCLEASE Y"/>
    <property type="match status" value="1"/>
</dbReference>
<dbReference type="SMART" id="SM00471">
    <property type="entry name" value="HDc"/>
    <property type="match status" value="1"/>
</dbReference>
<dbReference type="EC" id="3.1.-.-" evidence="5 6"/>
<dbReference type="GO" id="GO:0016787">
    <property type="term" value="F:hydrolase activity"/>
    <property type="evidence" value="ECO:0007669"/>
    <property type="project" value="UniProtKB-KW"/>
</dbReference>
<evidence type="ECO:0000256" key="1">
    <source>
        <dbReference type="ARBA" id="ARBA00022722"/>
    </source>
</evidence>
<dbReference type="InterPro" id="IPR022711">
    <property type="entry name" value="RNase_Y_N"/>
</dbReference>
<sequence length="510" mass="58023">MNITLITILLSAGALFFGVLVGYYLRVIVALGKRRSIEIDIKQMMVGAKEEAQRITDEAKKKSEEQLGNLKEEEKKKEQEWRETEKRLIKKDEFLDARQVEIDKEVDNIKMKVEEVKKIQEKVLKIEEEKRAELERVAKLSENDAKEELLRDIEKKYEEDILTRIQKLENNNEEKLDRRAKDILATSIQRLASSTASELMTTVVSIPNNEIKGKIIGKEGRNIRAFERASGVELIVDDTPGSIVISSFDPIRRQVARLALENLILDGRIQPAKIEELVEKAKEEINKIIKEKGEQAVYECGIFNFDPRIIAIIGRLYFRTSYGQNVLQHSIEMAHIAGMLAEELGADVAIAKAGALVHDIGKALDHEVQGTHIEIGIRILQKFGADPRIITAMKSHHEDYPYETIEAIIVQTADSISGGRPGARRDSVENYLKRLQELEALVNAFPSVEKSYALQAGREIRIFVTPEKISDAEAKIMARDIAMKIEKELKYPGEIKVIMIREMRIIEYAR</sequence>
<dbReference type="GO" id="GO:0004521">
    <property type="term" value="F:RNA endonuclease activity"/>
    <property type="evidence" value="ECO:0007669"/>
    <property type="project" value="UniProtKB-UniRule"/>
</dbReference>
<evidence type="ECO:0000256" key="5">
    <source>
        <dbReference type="HAMAP-Rule" id="MF_00335"/>
    </source>
</evidence>
<dbReference type="SUPFAM" id="SSF109604">
    <property type="entry name" value="HD-domain/PDEase-like"/>
    <property type="match status" value="1"/>
</dbReference>
<evidence type="ECO:0000313" key="10">
    <source>
        <dbReference type="Proteomes" id="UP000177693"/>
    </source>
</evidence>
<evidence type="ECO:0000256" key="2">
    <source>
        <dbReference type="ARBA" id="ARBA00022759"/>
    </source>
</evidence>
<keyword evidence="3 5" id="KW-0378">Hydrolase</keyword>
<evidence type="ECO:0000259" key="8">
    <source>
        <dbReference type="PROSITE" id="PS51831"/>
    </source>
</evidence>
<dbReference type="Proteomes" id="UP000177693">
    <property type="component" value="Unassembled WGS sequence"/>
</dbReference>
<keyword evidence="1 5" id="KW-0540">Nuclease</keyword>
<accession>A0A1F6Y3L9</accession>
<dbReference type="Pfam" id="PF12072">
    <property type="entry name" value="RNase_Y_N"/>
    <property type="match status" value="1"/>
</dbReference>
<dbReference type="Pfam" id="PF00013">
    <property type="entry name" value="KH_1"/>
    <property type="match status" value="1"/>
</dbReference>
<dbReference type="CDD" id="cd00077">
    <property type="entry name" value="HDc"/>
    <property type="match status" value="1"/>
</dbReference>
<dbReference type="PROSITE" id="PS51831">
    <property type="entry name" value="HD"/>
    <property type="match status" value="1"/>
</dbReference>